<dbReference type="Proteomes" id="UP001189429">
    <property type="component" value="Unassembled WGS sequence"/>
</dbReference>
<name>A0ABN9SBB8_9DINO</name>
<feature type="compositionally biased region" description="Basic and acidic residues" evidence="1">
    <location>
        <begin position="8"/>
        <end position="20"/>
    </location>
</feature>
<dbReference type="EMBL" id="CAUYUJ010010393">
    <property type="protein sequence ID" value="CAK0829265.1"/>
    <property type="molecule type" value="Genomic_DNA"/>
</dbReference>
<proteinExistence type="predicted"/>
<protein>
    <submittedName>
        <fullName evidence="2">Uncharacterized protein</fullName>
    </submittedName>
</protein>
<gene>
    <name evidence="2" type="ORF">PCOR1329_LOCUS28264</name>
</gene>
<feature type="non-terminal residue" evidence="2">
    <location>
        <position position="239"/>
    </location>
</feature>
<evidence type="ECO:0000256" key="1">
    <source>
        <dbReference type="SAM" id="MobiDB-lite"/>
    </source>
</evidence>
<organism evidence="2 3">
    <name type="scientific">Prorocentrum cordatum</name>
    <dbReference type="NCBI Taxonomy" id="2364126"/>
    <lineage>
        <taxon>Eukaryota</taxon>
        <taxon>Sar</taxon>
        <taxon>Alveolata</taxon>
        <taxon>Dinophyceae</taxon>
        <taxon>Prorocentrales</taxon>
        <taxon>Prorocentraceae</taxon>
        <taxon>Prorocentrum</taxon>
    </lineage>
</organism>
<feature type="compositionally biased region" description="Basic residues" evidence="1">
    <location>
        <begin position="113"/>
        <end position="128"/>
    </location>
</feature>
<feature type="region of interest" description="Disordered" evidence="1">
    <location>
        <begin position="1"/>
        <end position="239"/>
    </location>
</feature>
<feature type="non-terminal residue" evidence="2">
    <location>
        <position position="1"/>
    </location>
</feature>
<evidence type="ECO:0000313" key="3">
    <source>
        <dbReference type="Proteomes" id="UP001189429"/>
    </source>
</evidence>
<reference evidence="2" key="1">
    <citation type="submission" date="2023-10" db="EMBL/GenBank/DDBJ databases">
        <authorList>
            <person name="Chen Y."/>
            <person name="Shah S."/>
            <person name="Dougan E. K."/>
            <person name="Thang M."/>
            <person name="Chan C."/>
        </authorList>
    </citation>
    <scope>NUCLEOTIDE SEQUENCE [LARGE SCALE GENOMIC DNA]</scope>
</reference>
<feature type="compositionally biased region" description="Basic residues" evidence="1">
    <location>
        <begin position="220"/>
        <end position="229"/>
    </location>
</feature>
<feature type="compositionally biased region" description="Acidic residues" evidence="1">
    <location>
        <begin position="168"/>
        <end position="179"/>
    </location>
</feature>
<evidence type="ECO:0000313" key="2">
    <source>
        <dbReference type="EMBL" id="CAK0829265.1"/>
    </source>
</evidence>
<keyword evidence="3" id="KW-1185">Reference proteome</keyword>
<accession>A0ABN9SBB8</accession>
<comment type="caution">
    <text evidence="2">The sequence shown here is derived from an EMBL/GenBank/DDBJ whole genome shotgun (WGS) entry which is preliminary data.</text>
</comment>
<feature type="compositionally biased region" description="Low complexity" evidence="1">
    <location>
        <begin position="139"/>
        <end position="152"/>
    </location>
</feature>
<sequence>FCARPPRSPREGEVPLRIREPPPSAGAPGTQQEWRTPARPAAPVEGETDCIVWICAGRPSADPPPPKGGARARGDERARLAAPEEGAVWLGSAWGAPLRRTPPPPGGAAQPARARRHPGKAQPARHPRGSPPCSRTGEAPGPAASRSPPRAGLARRTRSRSEAHGAPEEEEEEEEEEEGATPGRGGRWTRPCPGGGSHRLEKQQRAPHCCSPAASLRGRPALHHRHVRGPQHAPVQHPP</sequence>